<gene>
    <name evidence="1" type="ORF">RM697_03120</name>
</gene>
<accession>A0ABU2YIB4</accession>
<evidence type="ECO:0000313" key="1">
    <source>
        <dbReference type="EMBL" id="MDT0557621.1"/>
    </source>
</evidence>
<evidence type="ECO:0008006" key="3">
    <source>
        <dbReference type="Google" id="ProtNLM"/>
    </source>
</evidence>
<dbReference type="EMBL" id="JAVRIA010000001">
    <property type="protein sequence ID" value="MDT0557621.1"/>
    <property type="molecule type" value="Genomic_DNA"/>
</dbReference>
<dbReference type="Proteomes" id="UP001259492">
    <property type="component" value="Unassembled WGS sequence"/>
</dbReference>
<evidence type="ECO:0000313" key="2">
    <source>
        <dbReference type="Proteomes" id="UP001259492"/>
    </source>
</evidence>
<name>A0ABU2YIB4_9FLAO</name>
<sequence>MKNQSINHWLKKCIIIIIVLVVSNQYVSSQEIIKEIYEIYPISWKNPLMSFEKTQVLKPKYKEINSSDDTIVVNEIINKFQTEMHFRAKCYQVANDLNSDHPSVIEVKDKMNQLLKKWSFYLNLDYKINKEYQEILITQNKNSKNHKEYKKELLKQINELAAQIDNKFPCPGGFSKIRGNIKFENGYLNFQPLKYRIFDVEDPKTKRIKSYLNGEDKYTSRNIGIKLKSNELVQLKNTNWAFGALTMPIKIYATTKQKDSNGGDNVFTDTNVSFFASKQWGYHGYNSKGEIKRKKAHSVNFLLGVSKITLDQENSSRTEDTDFNLLAASPGLAYGFNLNKFGIFVGAGFDIPLHKEGNKWYFNKQLWIGFGLGFSVFK</sequence>
<protein>
    <recommendedName>
        <fullName evidence="3">Outer membrane protein beta-barrel domain-containing protein</fullName>
    </recommendedName>
</protein>
<organism evidence="1 2">
    <name type="scientific">Microcosmobacter mediterraneus</name>
    <dbReference type="NCBI Taxonomy" id="3075607"/>
    <lineage>
        <taxon>Bacteria</taxon>
        <taxon>Pseudomonadati</taxon>
        <taxon>Bacteroidota</taxon>
        <taxon>Flavobacteriia</taxon>
        <taxon>Flavobacteriales</taxon>
        <taxon>Flavobacteriaceae</taxon>
        <taxon>Microcosmobacter</taxon>
    </lineage>
</organism>
<dbReference type="RefSeq" id="WP_311426383.1">
    <property type="nucleotide sequence ID" value="NZ_JAVRIA010000001.1"/>
</dbReference>
<comment type="caution">
    <text evidence="1">The sequence shown here is derived from an EMBL/GenBank/DDBJ whole genome shotgun (WGS) entry which is preliminary data.</text>
</comment>
<keyword evidence="2" id="KW-1185">Reference proteome</keyword>
<proteinExistence type="predicted"/>
<reference evidence="1 2" key="1">
    <citation type="submission" date="2023-09" db="EMBL/GenBank/DDBJ databases">
        <authorList>
            <person name="Rey-Velasco X."/>
        </authorList>
    </citation>
    <scope>NUCLEOTIDE SEQUENCE [LARGE SCALE GENOMIC DNA]</scope>
    <source>
        <strain evidence="1 2">W332</strain>
    </source>
</reference>